<dbReference type="InterPro" id="IPR055970">
    <property type="entry name" value="DUF7548"/>
</dbReference>
<evidence type="ECO:0000313" key="3">
    <source>
        <dbReference type="Proteomes" id="UP000017840"/>
    </source>
</evidence>
<keyword evidence="1" id="KW-1133">Transmembrane helix</keyword>
<feature type="transmembrane region" description="Helical" evidence="1">
    <location>
        <begin position="115"/>
        <end position="134"/>
    </location>
</feature>
<dbReference type="Proteomes" id="UP000017840">
    <property type="component" value="Unassembled WGS sequence"/>
</dbReference>
<protein>
    <submittedName>
        <fullName evidence="2">Uncharacterized protein</fullName>
    </submittedName>
</protein>
<sequence length="136" mass="13569">MDAEDAASTAGVVACLALLVALVVPFVLVDGPETPVGAYYASGPVGVTGAGFIAAVLVVVFLSGRQGRSPPDTVAGVAVVAGVALLLVAVSWALAADEVVYSFPQSASWLEHHRWVVLALAAAVPASAGAYARAVL</sequence>
<accession>V4HNF1</accession>
<dbReference type="OrthoDB" id="214866at2157"/>
<dbReference type="EMBL" id="ASGZ01000010">
    <property type="protein sequence ID" value="ESP89449.1"/>
    <property type="molecule type" value="Genomic_DNA"/>
</dbReference>
<feature type="transmembrane region" description="Helical" evidence="1">
    <location>
        <begin position="7"/>
        <end position="28"/>
    </location>
</feature>
<name>V4HNF1_9EURY</name>
<evidence type="ECO:0000313" key="2">
    <source>
        <dbReference type="EMBL" id="ESP89449.1"/>
    </source>
</evidence>
<dbReference type="Pfam" id="PF24416">
    <property type="entry name" value="DUF7548"/>
    <property type="match status" value="1"/>
</dbReference>
<organism evidence="2 3">
    <name type="scientific">Candidatus Halobonum tyrrellensis G22</name>
    <dbReference type="NCBI Taxonomy" id="1324957"/>
    <lineage>
        <taxon>Archaea</taxon>
        <taxon>Methanobacteriati</taxon>
        <taxon>Methanobacteriota</taxon>
        <taxon>Stenosarchaea group</taxon>
        <taxon>Halobacteria</taxon>
        <taxon>Halobacteriales</taxon>
        <taxon>Haloferacaceae</taxon>
        <taxon>Candidatus Halobonum</taxon>
    </lineage>
</organism>
<evidence type="ECO:0000256" key="1">
    <source>
        <dbReference type="SAM" id="Phobius"/>
    </source>
</evidence>
<proteinExistence type="predicted"/>
<feature type="transmembrane region" description="Helical" evidence="1">
    <location>
        <begin position="74"/>
        <end position="95"/>
    </location>
</feature>
<keyword evidence="1" id="KW-0472">Membrane</keyword>
<dbReference type="AlphaFoldDB" id="V4HNF1"/>
<dbReference type="STRING" id="1324957.K933_03790"/>
<dbReference type="eggNOG" id="arCOG06265">
    <property type="taxonomic scope" value="Archaea"/>
</dbReference>
<keyword evidence="3" id="KW-1185">Reference proteome</keyword>
<keyword evidence="1" id="KW-0812">Transmembrane</keyword>
<feature type="transmembrane region" description="Helical" evidence="1">
    <location>
        <begin position="40"/>
        <end position="62"/>
    </location>
</feature>
<reference evidence="2 3" key="1">
    <citation type="journal article" date="2013" name="Genome Announc.">
        <title>Draft Genome Sequence of 'Candidatus Halobonum tyrrellensis' Strain G22, Isolated from the Hypersaline Waters of Lake Tyrrell, Australia.</title>
        <authorList>
            <person name="Ugalde J.A."/>
            <person name="Narasingarao P."/>
            <person name="Kuo S."/>
            <person name="Podell S."/>
            <person name="Allen E.E."/>
        </authorList>
    </citation>
    <scope>NUCLEOTIDE SEQUENCE [LARGE SCALE GENOMIC DNA]</scope>
    <source>
        <strain evidence="2 3">G22</strain>
    </source>
</reference>
<gene>
    <name evidence="2" type="ORF">K933_03790</name>
</gene>
<dbReference type="RefSeq" id="WP_023393349.1">
    <property type="nucleotide sequence ID" value="NZ_ASGZ01000010.1"/>
</dbReference>
<comment type="caution">
    <text evidence="2">The sequence shown here is derived from an EMBL/GenBank/DDBJ whole genome shotgun (WGS) entry which is preliminary data.</text>
</comment>